<proteinExistence type="predicted"/>
<keyword evidence="2" id="KW-1185">Reference proteome</keyword>
<accession>A0A5J5D998</accession>
<comment type="caution">
    <text evidence="1">The sequence shown here is derived from an EMBL/GenBank/DDBJ whole genome shotgun (WGS) entry which is preliminary data.</text>
</comment>
<gene>
    <name evidence="1" type="ORF">FQN60_010551</name>
</gene>
<protein>
    <submittedName>
        <fullName evidence="1">Uncharacterized protein</fullName>
    </submittedName>
</protein>
<reference evidence="1 2" key="1">
    <citation type="submission" date="2019-08" db="EMBL/GenBank/DDBJ databases">
        <title>A chromosome-level genome assembly, high-density linkage maps, and genome scans reveal the genomic architecture of hybrid incompatibilities underlying speciation via character displacement in darters (Percidae: Etheostominae).</title>
        <authorList>
            <person name="Moran R.L."/>
            <person name="Catchen J.M."/>
            <person name="Fuller R.C."/>
        </authorList>
    </citation>
    <scope>NUCLEOTIDE SEQUENCE [LARGE SCALE GENOMIC DNA]</scope>
    <source>
        <strain evidence="1">EspeVRDwgs_2016</strain>
        <tissue evidence="1">Muscle</tissue>
    </source>
</reference>
<dbReference type="Proteomes" id="UP000327493">
    <property type="component" value="Chromosome 10"/>
</dbReference>
<evidence type="ECO:0000313" key="1">
    <source>
        <dbReference type="EMBL" id="KAA8589206.1"/>
    </source>
</evidence>
<evidence type="ECO:0000313" key="2">
    <source>
        <dbReference type="Proteomes" id="UP000327493"/>
    </source>
</evidence>
<name>A0A5J5D998_9PERO</name>
<dbReference type="AlphaFoldDB" id="A0A5J5D998"/>
<dbReference type="EMBL" id="VOFY01000010">
    <property type="protein sequence ID" value="KAA8589206.1"/>
    <property type="molecule type" value="Genomic_DNA"/>
</dbReference>
<feature type="non-terminal residue" evidence="1">
    <location>
        <position position="57"/>
    </location>
</feature>
<sequence>MTCLEKKQDLPGSSPLKKLHPVMDKEGLLRVGGRNIHSNLSADETHPILIPGKHHLA</sequence>
<organism evidence="1 2">
    <name type="scientific">Etheostoma spectabile</name>
    <name type="common">orangethroat darter</name>
    <dbReference type="NCBI Taxonomy" id="54343"/>
    <lineage>
        <taxon>Eukaryota</taxon>
        <taxon>Metazoa</taxon>
        <taxon>Chordata</taxon>
        <taxon>Craniata</taxon>
        <taxon>Vertebrata</taxon>
        <taxon>Euteleostomi</taxon>
        <taxon>Actinopterygii</taxon>
        <taxon>Neopterygii</taxon>
        <taxon>Teleostei</taxon>
        <taxon>Neoteleostei</taxon>
        <taxon>Acanthomorphata</taxon>
        <taxon>Eupercaria</taxon>
        <taxon>Perciformes</taxon>
        <taxon>Percoidei</taxon>
        <taxon>Percidae</taxon>
        <taxon>Etheostomatinae</taxon>
        <taxon>Etheostoma</taxon>
    </lineage>
</organism>